<dbReference type="SUPFAM" id="SSF53474">
    <property type="entry name" value="alpha/beta-Hydrolases"/>
    <property type="match status" value="1"/>
</dbReference>
<protein>
    <recommendedName>
        <fullName evidence="1">Dienelactone hydrolase domain-containing protein</fullName>
    </recommendedName>
</protein>
<evidence type="ECO:0000259" key="1">
    <source>
        <dbReference type="Pfam" id="PF01738"/>
    </source>
</evidence>
<dbReference type="AlphaFoldDB" id="A0A0F9WJW1"/>
<dbReference type="InterPro" id="IPR002925">
    <property type="entry name" value="Dienelactn_hydro"/>
</dbReference>
<dbReference type="Gene3D" id="3.40.50.1820">
    <property type="entry name" value="alpha/beta hydrolase"/>
    <property type="match status" value="1"/>
</dbReference>
<comment type="caution">
    <text evidence="2">The sequence shown here is derived from an EMBL/GenBank/DDBJ whole genome shotgun (WGS) entry which is preliminary data.</text>
</comment>
<dbReference type="EMBL" id="LAZR01000001">
    <property type="protein sequence ID" value="KKO12853.1"/>
    <property type="molecule type" value="Genomic_DNA"/>
</dbReference>
<name>A0A0F9WJW1_9ZZZZ</name>
<dbReference type="Pfam" id="PF01738">
    <property type="entry name" value="DLH"/>
    <property type="match status" value="1"/>
</dbReference>
<proteinExistence type="predicted"/>
<feature type="domain" description="Dienelactone hydrolase" evidence="1">
    <location>
        <begin position="103"/>
        <end position="211"/>
    </location>
</feature>
<sequence>MFICRYLTLCLLLLPALAAARDTIVELEDGSSVKVFLFEPSKEHGDGPWPLCVLMPGGDGNEYVARAQFWLGKELATRGWMIAVPVSPTNTPFTGANGQKIPKVISHLQQSPDILPGKALLVGVSTGGSSALELAAQHPEQYYGVVAVPGMMKDLSLIKDMKQLPIYLRVAEDDLFRWNQSMPALADALRAGGARVDAALVPDARHVFTLDWENLHPWLESLPTTKEYIHGAQ</sequence>
<evidence type="ECO:0000313" key="2">
    <source>
        <dbReference type="EMBL" id="KKO12853.1"/>
    </source>
</evidence>
<accession>A0A0F9WJW1</accession>
<gene>
    <name evidence="2" type="ORF">LCGC14_0008700</name>
</gene>
<dbReference type="InterPro" id="IPR029058">
    <property type="entry name" value="AB_hydrolase_fold"/>
</dbReference>
<organism evidence="2">
    <name type="scientific">marine sediment metagenome</name>
    <dbReference type="NCBI Taxonomy" id="412755"/>
    <lineage>
        <taxon>unclassified sequences</taxon>
        <taxon>metagenomes</taxon>
        <taxon>ecological metagenomes</taxon>
    </lineage>
</organism>
<dbReference type="GO" id="GO:0016787">
    <property type="term" value="F:hydrolase activity"/>
    <property type="evidence" value="ECO:0007669"/>
    <property type="project" value="InterPro"/>
</dbReference>
<reference evidence="2" key="1">
    <citation type="journal article" date="2015" name="Nature">
        <title>Complex archaea that bridge the gap between prokaryotes and eukaryotes.</title>
        <authorList>
            <person name="Spang A."/>
            <person name="Saw J.H."/>
            <person name="Jorgensen S.L."/>
            <person name="Zaremba-Niedzwiedzka K."/>
            <person name="Martijn J."/>
            <person name="Lind A.E."/>
            <person name="van Eijk R."/>
            <person name="Schleper C."/>
            <person name="Guy L."/>
            <person name="Ettema T.J."/>
        </authorList>
    </citation>
    <scope>NUCLEOTIDE SEQUENCE</scope>
</reference>